<feature type="region of interest" description="Disordered" evidence="1">
    <location>
        <begin position="412"/>
        <end position="465"/>
    </location>
</feature>
<dbReference type="PANTHER" id="PTHR34475:SF1">
    <property type="entry name" value="CYTOSKELETON PROTEIN RODZ"/>
    <property type="match status" value="1"/>
</dbReference>
<protein>
    <submittedName>
        <fullName evidence="3">Helix-turn-helix domain-containing protein</fullName>
    </submittedName>
</protein>
<evidence type="ECO:0000313" key="3">
    <source>
        <dbReference type="EMBL" id="MDA2814642.1"/>
    </source>
</evidence>
<feature type="compositionally biased region" description="Basic and acidic residues" evidence="1">
    <location>
        <begin position="433"/>
        <end position="449"/>
    </location>
</feature>
<dbReference type="RefSeq" id="WP_270690117.1">
    <property type="nucleotide sequence ID" value="NZ_JAQFWQ010000133.1"/>
</dbReference>
<evidence type="ECO:0000313" key="4">
    <source>
        <dbReference type="Proteomes" id="UP001527866"/>
    </source>
</evidence>
<evidence type="ECO:0000256" key="1">
    <source>
        <dbReference type="SAM" id="MobiDB-lite"/>
    </source>
</evidence>
<reference evidence="3 4" key="1">
    <citation type="submission" date="2023-01" db="EMBL/GenBank/DDBJ databases">
        <title>Draft genome sequence of Nocardiopsis sp. RSe5-2 isolated from halophytes.</title>
        <authorList>
            <person name="Duangmal K."/>
            <person name="Chantavorakit T."/>
        </authorList>
    </citation>
    <scope>NUCLEOTIDE SEQUENCE [LARGE SCALE GENOMIC DNA]</scope>
    <source>
        <strain evidence="3 4">RSe5-2</strain>
    </source>
</reference>
<proteinExistence type="predicted"/>
<feature type="compositionally biased region" description="Acidic residues" evidence="1">
    <location>
        <begin position="285"/>
        <end position="295"/>
    </location>
</feature>
<feature type="compositionally biased region" description="Low complexity" evidence="1">
    <location>
        <begin position="416"/>
        <end position="432"/>
    </location>
</feature>
<feature type="compositionally biased region" description="Basic and acidic residues" evidence="1">
    <location>
        <begin position="221"/>
        <end position="231"/>
    </location>
</feature>
<gene>
    <name evidence="3" type="ORF">O4J56_28625</name>
</gene>
<feature type="domain" description="Cytoskeleton protein RodZ-like C-terminal" evidence="2">
    <location>
        <begin position="478"/>
        <end position="542"/>
    </location>
</feature>
<feature type="compositionally biased region" description="Gly residues" evidence="1">
    <location>
        <begin position="100"/>
        <end position="128"/>
    </location>
</feature>
<feature type="compositionally biased region" description="Basic and acidic residues" evidence="1">
    <location>
        <begin position="244"/>
        <end position="275"/>
    </location>
</feature>
<feature type="region of interest" description="Disordered" evidence="1">
    <location>
        <begin position="79"/>
        <end position="374"/>
    </location>
</feature>
<dbReference type="Proteomes" id="UP001527866">
    <property type="component" value="Unassembled WGS sequence"/>
</dbReference>
<dbReference type="InterPro" id="IPR010982">
    <property type="entry name" value="Lambda_DNA-bd_dom_sf"/>
</dbReference>
<dbReference type="Pfam" id="PF13464">
    <property type="entry name" value="RodZ_C"/>
    <property type="match status" value="1"/>
</dbReference>
<dbReference type="Pfam" id="PF13413">
    <property type="entry name" value="HTH_25"/>
    <property type="match status" value="1"/>
</dbReference>
<feature type="compositionally biased region" description="Low complexity" evidence="1">
    <location>
        <begin position="305"/>
        <end position="316"/>
    </location>
</feature>
<dbReference type="Gene3D" id="1.10.260.40">
    <property type="entry name" value="lambda repressor-like DNA-binding domains"/>
    <property type="match status" value="1"/>
</dbReference>
<feature type="compositionally biased region" description="Basic and acidic residues" evidence="1">
    <location>
        <begin position="129"/>
        <end position="142"/>
    </location>
</feature>
<dbReference type="InterPro" id="IPR025194">
    <property type="entry name" value="RodZ-like_C"/>
</dbReference>
<feature type="compositionally biased region" description="Gly residues" evidence="1">
    <location>
        <begin position="346"/>
        <end position="359"/>
    </location>
</feature>
<name>A0ABT4UCL6_9ACTN</name>
<comment type="caution">
    <text evidence="3">The sequence shown here is derived from an EMBL/GenBank/DDBJ whole genome shotgun (WGS) entry which is preliminary data.</text>
</comment>
<feature type="compositionally biased region" description="Low complexity" evidence="1">
    <location>
        <begin position="330"/>
        <end position="345"/>
    </location>
</feature>
<organism evidence="3 4">
    <name type="scientific">Nocardiopsis endophytica</name>
    <dbReference type="NCBI Taxonomy" id="3018445"/>
    <lineage>
        <taxon>Bacteria</taxon>
        <taxon>Bacillati</taxon>
        <taxon>Actinomycetota</taxon>
        <taxon>Actinomycetes</taxon>
        <taxon>Streptosporangiales</taxon>
        <taxon>Nocardiopsidaceae</taxon>
        <taxon>Nocardiopsis</taxon>
    </lineage>
</organism>
<feature type="compositionally biased region" description="Polar residues" evidence="1">
    <location>
        <begin position="451"/>
        <end position="462"/>
    </location>
</feature>
<keyword evidence="4" id="KW-1185">Reference proteome</keyword>
<evidence type="ECO:0000259" key="2">
    <source>
        <dbReference type="Pfam" id="PF13464"/>
    </source>
</evidence>
<sequence length="551" mass="56449">MSTIGRILAAARDRAGYSIQELSARTYIRESVLEGIERDDFGPCGGDFYARGHIKAVCRELEIEPAELIERFDAEYATGPTSPLMGGDGAWPVAPERSGAEGGGGDVRSTGPGSGAGAGAGPGAGRGGGSKDGKDGRDGKAKGRDRRRPGGVLRPFRGPAGGGPREPDGGPAERPPAVDEGVVVTGPGSVPERPPSSGDEPEDEVPPQERGASAGAAEEDTERREDERAARAGEPARGAADDADAGHEVGRPAASRHEPRGPRARSDKRVRGERRPVRRPPAGPPEDEFDEELDDAPWRRRWGTAAGAGAGAAVADDGADESATGGGAADDGASEGVVIGGAAPAGAGGRAGRGWGAEPGGPDDDEEAESAAAPSAVAVLADRARRHWPVAVALGLAAAAVIAGIQAWPDDGGDRASGSGAVAEEAEAGAAEAAERDDAMAEKRSRREAATQAQPAMSTTVRNGKRPDEVRIRVYALHRTWLSVTDGDGERVFAGAVKKGSTHIWSDRDELRFHVGNAGGVHLEVNGVEEGVPGGRGQVKYLTFSADDLAE</sequence>
<dbReference type="InterPro" id="IPR050400">
    <property type="entry name" value="Bact_Cytoskel_RodZ"/>
</dbReference>
<accession>A0ABT4UCL6</accession>
<dbReference type="EMBL" id="JAQFWQ010000133">
    <property type="protein sequence ID" value="MDA2814642.1"/>
    <property type="molecule type" value="Genomic_DNA"/>
</dbReference>
<dbReference type="PANTHER" id="PTHR34475">
    <property type="match status" value="1"/>
</dbReference>